<evidence type="ECO:0000313" key="3">
    <source>
        <dbReference type="Proteomes" id="UP000184387"/>
    </source>
</evidence>
<dbReference type="RefSeq" id="WP_086062243.1">
    <property type="nucleotide sequence ID" value="NZ_FQZF01000018.1"/>
</dbReference>
<name>A0A1M6LJ08_9PROT</name>
<dbReference type="Pfam" id="PF03480">
    <property type="entry name" value="DctP"/>
    <property type="match status" value="1"/>
</dbReference>
<accession>A0A1M6LJ08</accession>
<dbReference type="AlphaFoldDB" id="A0A1M6LJ08"/>
<dbReference type="GO" id="GO:0055085">
    <property type="term" value="P:transmembrane transport"/>
    <property type="evidence" value="ECO:0007669"/>
    <property type="project" value="InterPro"/>
</dbReference>
<dbReference type="STRING" id="198092.SAMN02745194_03196"/>
<dbReference type="PANTHER" id="PTHR33376">
    <property type="match status" value="1"/>
</dbReference>
<dbReference type="InterPro" id="IPR018389">
    <property type="entry name" value="DctP_fam"/>
</dbReference>
<dbReference type="Gene3D" id="3.40.190.170">
    <property type="entry name" value="Bacterial extracellular solute-binding protein, family 7"/>
    <property type="match status" value="1"/>
</dbReference>
<sequence length="385" mass="41399">MVGLLDVAGAARRAVGSLCSLVLACSLGIVGGGLSPAVAQAPTPASPANSAPMRLQVVGGLAGVSQYTRLEQPFWTRRLPEVTGGRLTADISPFDRSGIRGQEALRLLRLGVTPFSTALLGLVAAEEPELSALELPGVSPDMATLRRVVATNRPWLETMLRERHETELLAVYVYPAQVFFCARPFQSLLDLRGRRIRTSAAAQSEWVSAIGAVPVVIPFADIVPSLRAGVVECAITGTLSGWQIGLNEVTSHVHAMALTWGVSLFGANRAAWAALPEDLREVLRRELAELEQRIWDASDAETGLGLACNTGQPDCPAEQMIGPTGTRARGRMTLVRVTHEDDALRRRLVREVILPRWADRCGPNCAEDWNERSGEQLGVAVPVGR</sequence>
<organism evidence="2 3">
    <name type="scientific">Muricoccus roseus</name>
    <dbReference type="NCBI Taxonomy" id="198092"/>
    <lineage>
        <taxon>Bacteria</taxon>
        <taxon>Pseudomonadati</taxon>
        <taxon>Pseudomonadota</taxon>
        <taxon>Alphaproteobacteria</taxon>
        <taxon>Acetobacterales</taxon>
        <taxon>Roseomonadaceae</taxon>
        <taxon>Muricoccus</taxon>
    </lineage>
</organism>
<dbReference type="PANTHER" id="PTHR33376:SF4">
    <property type="entry name" value="SIALIC ACID-BINDING PERIPLASMIC PROTEIN SIAP"/>
    <property type="match status" value="1"/>
</dbReference>
<dbReference type="CDD" id="cd13602">
    <property type="entry name" value="PBP2_TRAP_BpDctp6_7"/>
    <property type="match status" value="1"/>
</dbReference>
<dbReference type="OrthoDB" id="9799287at2"/>
<protein>
    <submittedName>
        <fullName evidence="2">TRAP-type C4-dicarboxylate transport system, substrate-binding protein</fullName>
    </submittedName>
</protein>
<dbReference type="NCBIfam" id="NF037995">
    <property type="entry name" value="TRAP_S1"/>
    <property type="match status" value="1"/>
</dbReference>
<proteinExistence type="predicted"/>
<reference evidence="2 3" key="1">
    <citation type="submission" date="2016-11" db="EMBL/GenBank/DDBJ databases">
        <authorList>
            <person name="Jaros S."/>
            <person name="Januszkiewicz K."/>
            <person name="Wedrychowicz H."/>
        </authorList>
    </citation>
    <scope>NUCLEOTIDE SEQUENCE [LARGE SCALE GENOMIC DNA]</scope>
    <source>
        <strain evidence="2 3">DSM 14916</strain>
    </source>
</reference>
<dbReference type="Proteomes" id="UP000184387">
    <property type="component" value="Unassembled WGS sequence"/>
</dbReference>
<dbReference type="InterPro" id="IPR038404">
    <property type="entry name" value="TRAP_DctP_sf"/>
</dbReference>
<dbReference type="EMBL" id="FQZF01000018">
    <property type="protein sequence ID" value="SHJ71164.1"/>
    <property type="molecule type" value="Genomic_DNA"/>
</dbReference>
<keyword evidence="3" id="KW-1185">Reference proteome</keyword>
<gene>
    <name evidence="2" type="ORF">SAMN02745194_03196</name>
</gene>
<keyword evidence="1" id="KW-0732">Signal</keyword>
<evidence type="ECO:0000256" key="1">
    <source>
        <dbReference type="ARBA" id="ARBA00022729"/>
    </source>
</evidence>
<evidence type="ECO:0000313" key="2">
    <source>
        <dbReference type="EMBL" id="SHJ71164.1"/>
    </source>
</evidence>